<dbReference type="InterPro" id="IPR041657">
    <property type="entry name" value="HTH_17"/>
</dbReference>
<dbReference type="Proteomes" id="UP000183530">
    <property type="component" value="Chromosome"/>
</dbReference>
<dbReference type="NCBIfam" id="TIGR01764">
    <property type="entry name" value="excise"/>
    <property type="match status" value="1"/>
</dbReference>
<reference evidence="3 4" key="1">
    <citation type="submission" date="2016-11" db="EMBL/GenBank/DDBJ databases">
        <title>Genome sequencing of Zhihengliuella aestuarii B18 antagonistic to Plasmodiophora brassicae.</title>
        <authorList>
            <person name="Luo Y."/>
        </authorList>
    </citation>
    <scope>NUCLEOTIDE SEQUENCE [LARGE SCALE GENOMIC DNA]</scope>
    <source>
        <strain evidence="3 4">B18</strain>
    </source>
</reference>
<evidence type="ECO:0000256" key="1">
    <source>
        <dbReference type="SAM" id="MobiDB-lite"/>
    </source>
</evidence>
<dbReference type="Pfam" id="PF12728">
    <property type="entry name" value="HTH_17"/>
    <property type="match status" value="1"/>
</dbReference>
<dbReference type="OrthoDB" id="26212at2"/>
<dbReference type="InterPro" id="IPR009061">
    <property type="entry name" value="DNA-bd_dom_put_sf"/>
</dbReference>
<evidence type="ECO:0000313" key="3">
    <source>
        <dbReference type="EMBL" id="APF41175.1"/>
    </source>
</evidence>
<feature type="compositionally biased region" description="Polar residues" evidence="1">
    <location>
        <begin position="1"/>
        <end position="21"/>
    </location>
</feature>
<proteinExistence type="predicted"/>
<evidence type="ECO:0000259" key="2">
    <source>
        <dbReference type="Pfam" id="PF12728"/>
    </source>
</evidence>
<dbReference type="SUPFAM" id="SSF46955">
    <property type="entry name" value="Putative DNA-binding domain"/>
    <property type="match status" value="1"/>
</dbReference>
<keyword evidence="3" id="KW-0238">DNA-binding</keyword>
<sequence length="152" mass="16888">MSTSTNIQSVQTIDVSSSQSTEAREVTRHFEKTSPDDLRIRIESPTGDTITVPESLSELLQAVLRLAAAGETVGITRLSKSLTSVEAAKFLGMSRPTLMKLALSGEIPSHKVGSHTRFDRTDLQTFAEQRTQKQRKSFDELRAFEDSLDFQE</sequence>
<dbReference type="AlphaFoldDB" id="A0A1L2ZP28"/>
<protein>
    <submittedName>
        <fullName evidence="3">DNA-binding protein</fullName>
    </submittedName>
</protein>
<accession>A0A1L2ZP28</accession>
<feature type="compositionally biased region" description="Basic and acidic residues" evidence="1">
    <location>
        <begin position="22"/>
        <end position="31"/>
    </location>
</feature>
<dbReference type="KEGG" id="nae:BHE16_09400"/>
<keyword evidence="4" id="KW-1185">Reference proteome</keyword>
<dbReference type="STRING" id="556325.BHE16_09400"/>
<dbReference type="InterPro" id="IPR010093">
    <property type="entry name" value="SinI_DNA-bd"/>
</dbReference>
<name>A0A1L2ZP28_9MICC</name>
<organism evidence="3 4">
    <name type="scientific">Neomicrococcus aestuarii</name>
    <dbReference type="NCBI Taxonomy" id="556325"/>
    <lineage>
        <taxon>Bacteria</taxon>
        <taxon>Bacillati</taxon>
        <taxon>Actinomycetota</taxon>
        <taxon>Actinomycetes</taxon>
        <taxon>Micrococcales</taxon>
        <taxon>Micrococcaceae</taxon>
        <taxon>Neomicrococcus</taxon>
    </lineage>
</organism>
<evidence type="ECO:0000313" key="4">
    <source>
        <dbReference type="Proteomes" id="UP000183530"/>
    </source>
</evidence>
<dbReference type="EMBL" id="CP018135">
    <property type="protein sequence ID" value="APF41175.1"/>
    <property type="molecule type" value="Genomic_DNA"/>
</dbReference>
<feature type="domain" description="Helix-turn-helix" evidence="2">
    <location>
        <begin position="82"/>
        <end position="130"/>
    </location>
</feature>
<feature type="region of interest" description="Disordered" evidence="1">
    <location>
        <begin position="1"/>
        <end position="31"/>
    </location>
</feature>
<dbReference type="GO" id="GO:0003677">
    <property type="term" value="F:DNA binding"/>
    <property type="evidence" value="ECO:0007669"/>
    <property type="project" value="UniProtKB-KW"/>
</dbReference>
<gene>
    <name evidence="3" type="ORF">BHE16_09400</name>
</gene>